<evidence type="ECO:0000256" key="1">
    <source>
        <dbReference type="SAM" id="SignalP"/>
    </source>
</evidence>
<dbReference type="EMBL" id="GGEC01088439">
    <property type="protein sequence ID" value="MBX68923.1"/>
    <property type="molecule type" value="Transcribed_RNA"/>
</dbReference>
<protein>
    <submittedName>
        <fullName evidence="2">Uncharacterized protein</fullName>
    </submittedName>
</protein>
<name>A0A2P2QPL0_RHIMU</name>
<reference evidence="2" key="1">
    <citation type="submission" date="2018-02" db="EMBL/GenBank/DDBJ databases">
        <title>Rhizophora mucronata_Transcriptome.</title>
        <authorList>
            <person name="Meera S.P."/>
            <person name="Sreeshan A."/>
            <person name="Augustine A."/>
        </authorList>
    </citation>
    <scope>NUCLEOTIDE SEQUENCE</scope>
    <source>
        <tissue evidence="2">Leaf</tissue>
    </source>
</reference>
<proteinExistence type="predicted"/>
<accession>A0A2P2QPL0</accession>
<feature type="signal peptide" evidence="1">
    <location>
        <begin position="1"/>
        <end position="21"/>
    </location>
</feature>
<dbReference type="AlphaFoldDB" id="A0A2P2QPL0"/>
<keyword evidence="1" id="KW-0732">Signal</keyword>
<sequence>MTAIFISFAYSLLQFLGSTQGQMNKNHNNVYKLWLL</sequence>
<feature type="chain" id="PRO_5015127012" evidence="1">
    <location>
        <begin position="22"/>
        <end position="36"/>
    </location>
</feature>
<evidence type="ECO:0000313" key="2">
    <source>
        <dbReference type="EMBL" id="MBX68923.1"/>
    </source>
</evidence>
<organism evidence="2">
    <name type="scientific">Rhizophora mucronata</name>
    <name type="common">Asiatic mangrove</name>
    <dbReference type="NCBI Taxonomy" id="61149"/>
    <lineage>
        <taxon>Eukaryota</taxon>
        <taxon>Viridiplantae</taxon>
        <taxon>Streptophyta</taxon>
        <taxon>Embryophyta</taxon>
        <taxon>Tracheophyta</taxon>
        <taxon>Spermatophyta</taxon>
        <taxon>Magnoliopsida</taxon>
        <taxon>eudicotyledons</taxon>
        <taxon>Gunneridae</taxon>
        <taxon>Pentapetalae</taxon>
        <taxon>rosids</taxon>
        <taxon>fabids</taxon>
        <taxon>Malpighiales</taxon>
        <taxon>Rhizophoraceae</taxon>
        <taxon>Rhizophora</taxon>
    </lineage>
</organism>